<dbReference type="Proteomes" id="UP000440498">
    <property type="component" value="Unassembled WGS sequence"/>
</dbReference>
<protein>
    <submittedName>
        <fullName evidence="1">Uncharacterized protein</fullName>
    </submittedName>
</protein>
<gene>
    <name evidence="1" type="ORF">GEV02_18835</name>
</gene>
<dbReference type="EMBL" id="WHUG01000007">
    <property type="protein sequence ID" value="MQA40210.1"/>
    <property type="molecule type" value="Genomic_DNA"/>
</dbReference>
<dbReference type="AlphaFoldDB" id="A0A6A7N5B8"/>
<name>A0A6A7N5B8_9BURK</name>
<evidence type="ECO:0000313" key="1">
    <source>
        <dbReference type="EMBL" id="MQA40210.1"/>
    </source>
</evidence>
<proteinExistence type="predicted"/>
<reference evidence="1 2" key="1">
    <citation type="submission" date="2019-10" db="EMBL/GenBank/DDBJ databases">
        <title>Two novel species isolated from a subtropical stream in China.</title>
        <authorList>
            <person name="Lu H."/>
        </authorList>
    </citation>
    <scope>NUCLEOTIDE SEQUENCE [LARGE SCALE GENOMIC DNA]</scope>
    <source>
        <strain evidence="1 2">FT29W</strain>
    </source>
</reference>
<dbReference type="RefSeq" id="WP_152806261.1">
    <property type="nucleotide sequence ID" value="NZ_WHUG01000007.1"/>
</dbReference>
<evidence type="ECO:0000313" key="2">
    <source>
        <dbReference type="Proteomes" id="UP000440498"/>
    </source>
</evidence>
<sequence length="120" mass="13432">MDILTYVETAPEDTAFAVIYYCMRALDQAGLPEEQQRDIFFDGPSNPPTTESINLTRAILAAIEEAEHMPIDDLDRKTAEAYIRNAGAAMDTMITRMEGYDEARGKELLRRMEAASLIAL</sequence>
<organism evidence="1 2">
    <name type="scientific">Rugamonas aquatica</name>
    <dbReference type="NCBI Taxonomy" id="2743357"/>
    <lineage>
        <taxon>Bacteria</taxon>
        <taxon>Pseudomonadati</taxon>
        <taxon>Pseudomonadota</taxon>
        <taxon>Betaproteobacteria</taxon>
        <taxon>Burkholderiales</taxon>
        <taxon>Oxalobacteraceae</taxon>
        <taxon>Telluria group</taxon>
        <taxon>Rugamonas</taxon>
    </lineage>
</organism>
<accession>A0A6A7N5B8</accession>
<comment type="caution">
    <text evidence="1">The sequence shown here is derived from an EMBL/GenBank/DDBJ whole genome shotgun (WGS) entry which is preliminary data.</text>
</comment>
<keyword evidence="2" id="KW-1185">Reference proteome</keyword>